<evidence type="ECO:0000313" key="2">
    <source>
        <dbReference type="Proteomes" id="UP000293638"/>
    </source>
</evidence>
<dbReference type="PANTHER" id="PTHR35526">
    <property type="entry name" value="ANTI-SIGMA-F FACTOR RSBW-RELATED"/>
    <property type="match status" value="1"/>
</dbReference>
<gene>
    <name evidence="1" type="ORF">EV189_1895</name>
</gene>
<comment type="caution">
    <text evidence="1">The sequence shown here is derived from an EMBL/GenBank/DDBJ whole genome shotgun (WGS) entry which is preliminary data.</text>
</comment>
<dbReference type="PANTHER" id="PTHR35526:SF3">
    <property type="entry name" value="ANTI-SIGMA-F FACTOR RSBW"/>
    <property type="match status" value="1"/>
</dbReference>
<dbReference type="Proteomes" id="UP000293638">
    <property type="component" value="Unassembled WGS sequence"/>
</dbReference>
<dbReference type="RefSeq" id="WP_231116222.1">
    <property type="nucleotide sequence ID" value="NZ_SGXD01000002.1"/>
</dbReference>
<dbReference type="AlphaFoldDB" id="A0A4Q7NUL1"/>
<organism evidence="1 2">
    <name type="scientific">Motilibacter rhizosphaerae</name>
    <dbReference type="NCBI Taxonomy" id="598652"/>
    <lineage>
        <taxon>Bacteria</taxon>
        <taxon>Bacillati</taxon>
        <taxon>Actinomycetota</taxon>
        <taxon>Actinomycetes</taxon>
        <taxon>Motilibacterales</taxon>
        <taxon>Motilibacteraceae</taxon>
        <taxon>Motilibacter</taxon>
    </lineage>
</organism>
<reference evidence="1 2" key="1">
    <citation type="submission" date="2019-02" db="EMBL/GenBank/DDBJ databases">
        <title>Genomic Encyclopedia of Type Strains, Phase IV (KMG-IV): sequencing the most valuable type-strain genomes for metagenomic binning, comparative biology and taxonomic classification.</title>
        <authorList>
            <person name="Goeker M."/>
        </authorList>
    </citation>
    <scope>NUCLEOTIDE SEQUENCE [LARGE SCALE GENOMIC DNA]</scope>
    <source>
        <strain evidence="1 2">DSM 45622</strain>
    </source>
</reference>
<sequence length="144" mass="15168">MSETALSAVPWPGAGIRDAVQVVLPASSAYLSVLRTTTAGLAARLDFTLDDIEDLRIAVDEACAMLLPQVAPGAELRCDFVLEDDGILITVSAPTTRGSLPERETFSWTVLTALAGEVDAGVGEGLEVWISLHKRRDSGEGEGS</sequence>
<name>A0A4Q7NUL1_9ACTN</name>
<keyword evidence="1" id="KW-0418">Kinase</keyword>
<dbReference type="EMBL" id="SGXD01000002">
    <property type="protein sequence ID" value="RZS90112.1"/>
    <property type="molecule type" value="Genomic_DNA"/>
</dbReference>
<keyword evidence="1" id="KW-0808">Transferase</keyword>
<proteinExistence type="predicted"/>
<dbReference type="GO" id="GO:0016301">
    <property type="term" value="F:kinase activity"/>
    <property type="evidence" value="ECO:0007669"/>
    <property type="project" value="UniProtKB-KW"/>
</dbReference>
<keyword evidence="2" id="KW-1185">Reference proteome</keyword>
<accession>A0A4Q7NUL1</accession>
<evidence type="ECO:0000313" key="1">
    <source>
        <dbReference type="EMBL" id="RZS90112.1"/>
    </source>
</evidence>
<protein>
    <submittedName>
        <fullName evidence="1">Serine/threonine-protein kinase RsbW</fullName>
    </submittedName>
</protein>
<dbReference type="InterPro" id="IPR050267">
    <property type="entry name" value="Anti-sigma-factor_SerPK"/>
</dbReference>